<keyword evidence="4" id="KW-0503">Monooxygenase</keyword>
<keyword evidence="7" id="KW-1185">Reference proteome</keyword>
<dbReference type="AlphaFoldDB" id="A0A8J3NAB7"/>
<dbReference type="InterPro" id="IPR019923">
    <property type="entry name" value="Lucif-like_OxRdtase_MSMEG_2516"/>
</dbReference>
<dbReference type="InterPro" id="IPR036661">
    <property type="entry name" value="Luciferase-like_sf"/>
</dbReference>
<dbReference type="RefSeq" id="WP_203658186.1">
    <property type="nucleotide sequence ID" value="NZ_BAAAZM010000009.1"/>
</dbReference>
<dbReference type="Proteomes" id="UP000612808">
    <property type="component" value="Unassembled WGS sequence"/>
</dbReference>
<name>A0A8J3NAB7_9ACTN</name>
<dbReference type="GO" id="GO:0046306">
    <property type="term" value="P:alkanesulfonate catabolic process"/>
    <property type="evidence" value="ECO:0007669"/>
    <property type="project" value="TreeGrafter"/>
</dbReference>
<reference evidence="6" key="1">
    <citation type="submission" date="2021-01" db="EMBL/GenBank/DDBJ databases">
        <title>Whole genome shotgun sequence of Actinocatenispora rupis NBRC 107355.</title>
        <authorList>
            <person name="Komaki H."/>
            <person name="Tamura T."/>
        </authorList>
    </citation>
    <scope>NUCLEOTIDE SEQUENCE</scope>
    <source>
        <strain evidence="6">NBRC 107355</strain>
    </source>
</reference>
<feature type="domain" description="Luciferase-like" evidence="5">
    <location>
        <begin position="15"/>
        <end position="232"/>
    </location>
</feature>
<dbReference type="InterPro" id="IPR011251">
    <property type="entry name" value="Luciferase-like_dom"/>
</dbReference>
<evidence type="ECO:0000256" key="3">
    <source>
        <dbReference type="ARBA" id="ARBA00023002"/>
    </source>
</evidence>
<gene>
    <name evidence="6" type="primary">hmd_3</name>
    <name evidence="6" type="ORF">Aru02nite_30880</name>
</gene>
<evidence type="ECO:0000256" key="2">
    <source>
        <dbReference type="ARBA" id="ARBA00022643"/>
    </source>
</evidence>
<dbReference type="PANTHER" id="PTHR42847:SF8">
    <property type="entry name" value="CONSERVED PROTEIN"/>
    <property type="match status" value="1"/>
</dbReference>
<dbReference type="NCBIfam" id="TIGR03621">
    <property type="entry name" value="F420_MSMEG_2516"/>
    <property type="match status" value="1"/>
</dbReference>
<accession>A0A8J3NAB7</accession>
<dbReference type="EMBL" id="BOMB01000017">
    <property type="protein sequence ID" value="GID12199.1"/>
    <property type="molecule type" value="Genomic_DNA"/>
</dbReference>
<dbReference type="SUPFAM" id="SSF51679">
    <property type="entry name" value="Bacterial luciferase-like"/>
    <property type="match status" value="1"/>
</dbReference>
<dbReference type="GO" id="GO:0008726">
    <property type="term" value="F:alkanesulfonate monooxygenase activity"/>
    <property type="evidence" value="ECO:0007669"/>
    <property type="project" value="TreeGrafter"/>
</dbReference>
<protein>
    <submittedName>
        <fullName evidence="6">LLM class F420-dependent oxidoreductase</fullName>
    </submittedName>
</protein>
<keyword evidence="3" id="KW-0560">Oxidoreductase</keyword>
<evidence type="ECO:0000313" key="6">
    <source>
        <dbReference type="EMBL" id="GID12199.1"/>
    </source>
</evidence>
<dbReference type="Gene3D" id="3.20.20.30">
    <property type="entry name" value="Luciferase-like domain"/>
    <property type="match status" value="1"/>
</dbReference>
<keyword evidence="1" id="KW-0285">Flavoprotein</keyword>
<sequence>MADRPRPFRFGVYLTDVTTRAEFVERCRRAERYGYDTIGVADHLSMWGPLPAVMAAAAATDRVRLTTALLNTGFHNPTLLARDVATVDRLTDGRFDLGLGTGYERHEFDTAGLPWPGARARVDHLARTVARLRELFADGTYQPAPVQRPGPPLWIGGRGDRVLALAAEYADIVGFTGFAATPDGRKGDLSPVDGIAERIAYVRGRAGDRFPALELNVLVWRVVVTTDRTAAAARLGPVRGLSPDQLLDVPTVLIGSVPQIAAQLREFRDRLGLSYFTVRDCNLDAFGPVIALLR</sequence>
<proteinExistence type="predicted"/>
<dbReference type="Pfam" id="PF00296">
    <property type="entry name" value="Bac_luciferase"/>
    <property type="match status" value="1"/>
</dbReference>
<evidence type="ECO:0000256" key="1">
    <source>
        <dbReference type="ARBA" id="ARBA00022630"/>
    </source>
</evidence>
<evidence type="ECO:0000313" key="7">
    <source>
        <dbReference type="Proteomes" id="UP000612808"/>
    </source>
</evidence>
<keyword evidence="2" id="KW-0288">FMN</keyword>
<evidence type="ECO:0000256" key="4">
    <source>
        <dbReference type="ARBA" id="ARBA00023033"/>
    </source>
</evidence>
<evidence type="ECO:0000259" key="5">
    <source>
        <dbReference type="Pfam" id="PF00296"/>
    </source>
</evidence>
<organism evidence="6 7">
    <name type="scientific">Actinocatenispora rupis</name>
    <dbReference type="NCBI Taxonomy" id="519421"/>
    <lineage>
        <taxon>Bacteria</taxon>
        <taxon>Bacillati</taxon>
        <taxon>Actinomycetota</taxon>
        <taxon>Actinomycetes</taxon>
        <taxon>Micromonosporales</taxon>
        <taxon>Micromonosporaceae</taxon>
        <taxon>Actinocatenispora</taxon>
    </lineage>
</organism>
<comment type="caution">
    <text evidence="6">The sequence shown here is derived from an EMBL/GenBank/DDBJ whole genome shotgun (WGS) entry which is preliminary data.</text>
</comment>
<dbReference type="InterPro" id="IPR050172">
    <property type="entry name" value="SsuD_RutA_monooxygenase"/>
</dbReference>
<dbReference type="PANTHER" id="PTHR42847">
    <property type="entry name" value="ALKANESULFONATE MONOOXYGENASE"/>
    <property type="match status" value="1"/>
</dbReference>